<name>A0A506UJ32_9HYPH</name>
<dbReference type="Proteomes" id="UP000318801">
    <property type="component" value="Unassembled WGS sequence"/>
</dbReference>
<organism evidence="2 3">
    <name type="scientific">Martelella alba</name>
    <dbReference type="NCBI Taxonomy" id="2590451"/>
    <lineage>
        <taxon>Bacteria</taxon>
        <taxon>Pseudomonadati</taxon>
        <taxon>Pseudomonadota</taxon>
        <taxon>Alphaproteobacteria</taxon>
        <taxon>Hyphomicrobiales</taxon>
        <taxon>Aurantimonadaceae</taxon>
        <taxon>Martelella</taxon>
    </lineage>
</organism>
<protein>
    <submittedName>
        <fullName evidence="2">Uncharacterized protein</fullName>
    </submittedName>
</protein>
<proteinExistence type="predicted"/>
<dbReference type="AlphaFoldDB" id="A0A506UJ32"/>
<dbReference type="RefSeq" id="WP_141147267.1">
    <property type="nucleotide sequence ID" value="NZ_VHLG01000001.1"/>
</dbReference>
<dbReference type="EMBL" id="VHLG01000001">
    <property type="protein sequence ID" value="TPW33329.1"/>
    <property type="molecule type" value="Genomic_DNA"/>
</dbReference>
<comment type="caution">
    <text evidence="2">The sequence shown here is derived from an EMBL/GenBank/DDBJ whole genome shotgun (WGS) entry which is preliminary data.</text>
</comment>
<sequence>MQAMLIMMTIFGCDDSLTQCEYVDTAATRYETVAQCDAALETSLARYDKADYPTVIAVCQDPDKPPQMLAGAMPDQSPVATSPSTDSTDEPPLGSIAMLRNFAEGLLTSIRATLPSNETISAALAKPVHVVTNSYSWVIRKTTSFH</sequence>
<keyword evidence="3" id="KW-1185">Reference proteome</keyword>
<feature type="region of interest" description="Disordered" evidence="1">
    <location>
        <begin position="66"/>
        <end position="92"/>
    </location>
</feature>
<gene>
    <name evidence="2" type="ORF">FJU08_01860</name>
</gene>
<accession>A0A506UJ32</accession>
<reference evidence="2 3" key="1">
    <citation type="submission" date="2019-06" db="EMBL/GenBank/DDBJ databases">
        <authorList>
            <person name="Li M."/>
        </authorList>
    </citation>
    <scope>NUCLEOTIDE SEQUENCE [LARGE SCALE GENOMIC DNA]</scope>
    <source>
        <strain evidence="2 3">BGMRC2036</strain>
    </source>
</reference>
<dbReference type="OrthoDB" id="7916376at2"/>
<evidence type="ECO:0000313" key="3">
    <source>
        <dbReference type="Proteomes" id="UP000318801"/>
    </source>
</evidence>
<evidence type="ECO:0000256" key="1">
    <source>
        <dbReference type="SAM" id="MobiDB-lite"/>
    </source>
</evidence>
<evidence type="ECO:0000313" key="2">
    <source>
        <dbReference type="EMBL" id="TPW33329.1"/>
    </source>
</evidence>